<dbReference type="Pfam" id="PF15104">
    <property type="entry name" value="CFAP141"/>
    <property type="match status" value="1"/>
</dbReference>
<evidence type="ECO:0000313" key="2">
    <source>
        <dbReference type="RefSeq" id="XP_018087040.1"/>
    </source>
</evidence>
<dbReference type="GeneID" id="108699464"/>
<dbReference type="AlphaFoldDB" id="A0A1L8FD38"/>
<gene>
    <name evidence="2 3 4" type="primary">LOC108699464</name>
</gene>
<keyword evidence="1" id="KW-1185">Reference proteome</keyword>
<evidence type="ECO:0000313" key="4">
    <source>
        <dbReference type="RefSeq" id="XP_018087042.1"/>
    </source>
</evidence>
<dbReference type="KEGG" id="xla:108699464"/>
<sequence>MLSVNAQRQVQNTEMLWAAQRERQRERDLKSVSEWKEDLCGTMASRIERNHRATRKEEMELLHKELVMVRRAALHKLLQEEQQQYKDELNLQGKTFYTQRI</sequence>
<protein>
    <submittedName>
        <fullName evidence="2 3">Uncharacterized protein C1orf189</fullName>
    </submittedName>
</protein>
<dbReference type="PANTHER" id="PTHR35818:SF1">
    <property type="entry name" value="CILIA- AND FLAGELLA-ASSOCIATED PROTEIN 141"/>
    <property type="match status" value="1"/>
</dbReference>
<evidence type="ECO:0000313" key="3">
    <source>
        <dbReference type="RefSeq" id="XP_018087041.1"/>
    </source>
</evidence>
<dbReference type="OMA" id="SEWSEGL"/>
<dbReference type="RefSeq" id="XP_018087040.1">
    <property type="nucleotide sequence ID" value="XM_018231551.2"/>
</dbReference>
<dbReference type="RefSeq" id="XP_018087042.1">
    <property type="nucleotide sequence ID" value="XM_018231553.2"/>
</dbReference>
<dbReference type="RefSeq" id="XP_018087041.1">
    <property type="nucleotide sequence ID" value="XM_018231552.2"/>
</dbReference>
<evidence type="ECO:0000313" key="1">
    <source>
        <dbReference type="Proteomes" id="UP000186698"/>
    </source>
</evidence>
<accession>A0A1L8FD38</accession>
<dbReference type="Proteomes" id="UP000186698">
    <property type="component" value="Chromosome 8L"/>
</dbReference>
<dbReference type="OrthoDB" id="2122938at2759"/>
<reference evidence="2 3" key="1">
    <citation type="submission" date="2022-04" db="UniProtKB">
        <authorList>
            <consortium name="RefSeq"/>
        </authorList>
    </citation>
    <scope>IDENTIFICATION</scope>
    <source>
        <strain evidence="2 3">J_2021</strain>
        <tissue evidence="2 3">Erythrocytes</tissue>
    </source>
</reference>
<proteinExistence type="predicted"/>
<dbReference type="PANTHER" id="PTHR35818">
    <property type="entry name" value="C1ORF189"/>
    <property type="match status" value="1"/>
</dbReference>
<name>A0A1L8FD38_XENLA</name>
<organism evidence="2">
    <name type="scientific">Xenopus laevis</name>
    <name type="common">African clawed frog</name>
    <dbReference type="NCBI Taxonomy" id="8355"/>
    <lineage>
        <taxon>Eukaryota</taxon>
        <taxon>Metazoa</taxon>
        <taxon>Chordata</taxon>
        <taxon>Craniata</taxon>
        <taxon>Vertebrata</taxon>
        <taxon>Euteleostomi</taxon>
        <taxon>Amphibia</taxon>
        <taxon>Batrachia</taxon>
        <taxon>Anura</taxon>
        <taxon>Pipoidea</taxon>
        <taxon>Pipidae</taxon>
        <taxon>Xenopodinae</taxon>
        <taxon>Xenopus</taxon>
        <taxon>Xenopus</taxon>
    </lineage>
</organism>
<dbReference type="InterPro" id="IPR029375">
    <property type="entry name" value="CFAP141"/>
</dbReference>
<dbReference type="PaxDb" id="8355-A0A1L8FD38"/>